<feature type="transmembrane region" description="Helical" evidence="16">
    <location>
        <begin position="974"/>
        <end position="993"/>
    </location>
</feature>
<dbReference type="InterPro" id="IPR039527">
    <property type="entry name" value="PIGG/GPI7"/>
</dbReference>
<feature type="domain" description="Gamma-butyrobetaine hydroxylase-like N-terminal" evidence="18">
    <location>
        <begin position="73"/>
        <end position="150"/>
    </location>
</feature>
<keyword evidence="15" id="KW-0325">Glycoprotein</keyword>
<dbReference type="InterPro" id="IPR003819">
    <property type="entry name" value="TauD/TfdA-like"/>
</dbReference>
<comment type="caution">
    <text evidence="20">The sequence shown here is derived from an EMBL/GenBank/DDBJ whole genome shotgun (WGS) entry which is preliminary data.</text>
</comment>
<comment type="similarity">
    <text evidence="4">Belongs to the PIGG/PIGN/PIGO family. PIGG subfamily.</text>
</comment>
<keyword evidence="7" id="KW-0808">Transferase</keyword>
<evidence type="ECO:0000256" key="8">
    <source>
        <dbReference type="ARBA" id="ARBA00022692"/>
    </source>
</evidence>
<evidence type="ECO:0000313" key="21">
    <source>
        <dbReference type="Proteomes" id="UP001158986"/>
    </source>
</evidence>
<keyword evidence="9" id="KW-0479">Metal-binding</keyword>
<keyword evidence="11 16" id="KW-1133">Transmembrane helix</keyword>
<evidence type="ECO:0000256" key="5">
    <source>
        <dbReference type="ARBA" id="ARBA00008654"/>
    </source>
</evidence>
<evidence type="ECO:0000259" key="19">
    <source>
        <dbReference type="Pfam" id="PF19316"/>
    </source>
</evidence>
<feature type="transmembrane region" description="Helical" evidence="16">
    <location>
        <begin position="945"/>
        <end position="962"/>
    </location>
</feature>
<keyword evidence="6" id="KW-0337">GPI-anchor biosynthesis</keyword>
<accession>A0ABN8D6A4</accession>
<dbReference type="Proteomes" id="UP001158986">
    <property type="component" value="Unassembled WGS sequence"/>
</dbReference>
<evidence type="ECO:0000259" key="18">
    <source>
        <dbReference type="Pfam" id="PF06155"/>
    </source>
</evidence>
<evidence type="ECO:0000256" key="3">
    <source>
        <dbReference type="ARBA" id="ARBA00004687"/>
    </source>
</evidence>
<dbReference type="InterPro" id="IPR002591">
    <property type="entry name" value="Phosphodiest/P_Trfase"/>
</dbReference>
<dbReference type="InterPro" id="IPR042098">
    <property type="entry name" value="TauD-like_sf"/>
</dbReference>
<dbReference type="InterPro" id="IPR017850">
    <property type="entry name" value="Alkaline_phosphatase_core_sf"/>
</dbReference>
<feature type="domain" description="TauD/TfdA-like" evidence="17">
    <location>
        <begin position="183"/>
        <end position="360"/>
    </location>
</feature>
<sequence>MRYISPALPRAVAATLLQPQTMLPIFQCSYKQQVPRKVRALQWRQFSRVNTICREVEHPLIADKLLGVDVQHREYITLRWQDGKRSKFHLLHLRTWCQCLECGHSTGQRVVNCSEINKDTLDFEKLFVKGDMLNIVWNDRHKSSYSCKWLLQNSYSDWALDQHARDMTTTPLAVDASIPSMEYDRVMDTSDDKGLYEALYQVIENGFTVIRNTPSIRGAVKTLAERIAPISHSFQYGDVFDVVAEPKPVNIAYTSLSLKSHMDLAYYESPPGLQLLHALRFDESVKGGESTFVDVFAVVEEFRRLHPEHFATFCRVPATFKKHHLTREKATIFEYQRPHIQLNHRDEVIAVHWSPPFEGPLRVSFNDVMPYYNAYCVFHDMVEGGKFCNEFRLQQDETGTYINIDDAICRYNVLRTQFGGNDHTRKNRRVGNGTYLCSSGLLRLHEVFFQSTVPSSANLNRHNMQHSGLQKVDAVYDRLVVVLIDALRADMVLGSAAMRVKEDIDQQQKKEELNIHMPFTSGLVTSGIALGYVAHASVPTVTMPRLKALVTGKPPAFIDILKNFNSVALVNDANLVSLLAASGKRIVFYGDDTWLKLFPKTFKRSDGTSGFYTRDTVEVDYNVTRHLSDELDPTMQNAKSGDWDTLVLHYLGLDHVGHLRGPRSLLMQEKMQEMDHVVQLVVNSVREQDVRRMKNNNFARPSLILLCSDHGMSELGNHGGATLEESSALLMFIRGDGKRMRSTTDRPYKQKRSQLDLVPTIASLFGLPIPMFSTGLLLDDVIRASSGSTARYSSYYLRTLYMNYEQLYALAKLKVHASTLASFDQQFEAPLRKLLKSIQPNGEDVNIDHDTAATVLRACEILQVKVAQSDGSEYNVTVIFSGLIVLFFSGTAAVSALIARLNVKANIKIKQEARVSLLAAVSLGSILQIASLSSSSSIENEHATIFFMTTSLLVVFGIILLQRENSTSDLSNPSCPRAGLVLVGVLLVVTRMLRARNQVINFWRINGLQVDTNAPGNEFAADDSVSILSTAPVLPLSVLPLSACVAFICGVVLRKAAQHIRRSLQKGALFEFSIGACSALLFIAGMLACLNVKKLSSETVADEVGFKVWTWWFSLDTDASARVVYAAVILITLLVVFAEHALRLTLVEMIVWLLVSLLQRNANFPTLCLLCLQMEVVAHLLEYKQSFSLQHSGVVIAGLALWLSQAAFFALGNSHLVTTIDISQSYHGLASYSQSLVGALTFVSVFSGQLVCFVNLFQWLNIVAPIKTSRMFTKVSEVQNLPSSIHTRWTVCLAMLTYQTLRFTVYTVVVYLMRFHLFIWSVFAPKMLYEVAHVGVSLVVVILLTPRH</sequence>
<gene>
    <name evidence="20" type="ORF">PBS001_LOCUS7352</name>
</gene>
<evidence type="ECO:0000259" key="17">
    <source>
        <dbReference type="Pfam" id="PF02668"/>
    </source>
</evidence>
<evidence type="ECO:0000256" key="16">
    <source>
        <dbReference type="SAM" id="Phobius"/>
    </source>
</evidence>
<name>A0ABN8D6A4_9STRA</name>
<dbReference type="EMBL" id="CAKLCB010000373">
    <property type="protein sequence ID" value="CAH0520890.1"/>
    <property type="molecule type" value="Genomic_DNA"/>
</dbReference>
<dbReference type="InterPro" id="IPR038492">
    <property type="entry name" value="GBBH-like_N_sf"/>
</dbReference>
<dbReference type="InterPro" id="IPR010376">
    <property type="entry name" value="GBBH-like_N"/>
</dbReference>
<dbReference type="CDD" id="cd16024">
    <property type="entry name" value="GPI_EPT_2"/>
    <property type="match status" value="1"/>
</dbReference>
<evidence type="ECO:0000256" key="1">
    <source>
        <dbReference type="ARBA" id="ARBA00001954"/>
    </source>
</evidence>
<dbReference type="InterPro" id="IPR045687">
    <property type="entry name" value="PIGG/GPI7_C"/>
</dbReference>
<keyword evidence="8 16" id="KW-0812">Transmembrane</keyword>
<keyword evidence="13" id="KW-0408">Iron</keyword>
<feature type="transmembrane region" description="Helical" evidence="16">
    <location>
        <begin position="1119"/>
        <end position="1136"/>
    </location>
</feature>
<comment type="subcellular location">
    <subcellularLocation>
        <location evidence="2">Endoplasmic reticulum membrane</location>
        <topology evidence="2">Multi-pass membrane protein</topology>
    </subcellularLocation>
</comment>
<keyword evidence="12" id="KW-0560">Oxidoreductase</keyword>
<dbReference type="Pfam" id="PF01663">
    <property type="entry name" value="Phosphodiest"/>
    <property type="match status" value="1"/>
</dbReference>
<feature type="transmembrane region" description="Helical" evidence="16">
    <location>
        <begin position="915"/>
        <end position="933"/>
    </location>
</feature>
<feature type="transmembrane region" description="Helical" evidence="16">
    <location>
        <begin position="1193"/>
        <end position="1212"/>
    </location>
</feature>
<feature type="transmembrane region" description="Helical" evidence="16">
    <location>
        <begin position="1232"/>
        <end position="1257"/>
    </location>
</feature>
<feature type="transmembrane region" description="Helical" evidence="16">
    <location>
        <begin position="1033"/>
        <end position="1056"/>
    </location>
</feature>
<evidence type="ECO:0000256" key="7">
    <source>
        <dbReference type="ARBA" id="ARBA00022679"/>
    </source>
</evidence>
<evidence type="ECO:0000256" key="15">
    <source>
        <dbReference type="ARBA" id="ARBA00023180"/>
    </source>
</evidence>
<dbReference type="Gene3D" id="3.30.2020.30">
    <property type="match status" value="1"/>
</dbReference>
<evidence type="ECO:0000256" key="2">
    <source>
        <dbReference type="ARBA" id="ARBA00004477"/>
    </source>
</evidence>
<keyword evidence="21" id="KW-1185">Reference proteome</keyword>
<protein>
    <recommendedName>
        <fullName evidence="22">GPI ethanolamine phosphate transferase 2</fullName>
    </recommendedName>
</protein>
<dbReference type="Gene3D" id="3.40.720.10">
    <property type="entry name" value="Alkaline Phosphatase, subunit A"/>
    <property type="match status" value="1"/>
</dbReference>
<evidence type="ECO:0000313" key="20">
    <source>
        <dbReference type="EMBL" id="CAH0520890.1"/>
    </source>
</evidence>
<keyword evidence="10" id="KW-0256">Endoplasmic reticulum</keyword>
<feature type="domain" description="GPI ethanolamine phosphate transferase 2 C-terminal" evidence="19">
    <location>
        <begin position="872"/>
        <end position="1340"/>
    </location>
</feature>
<evidence type="ECO:0000256" key="11">
    <source>
        <dbReference type="ARBA" id="ARBA00022989"/>
    </source>
</evidence>
<feature type="transmembrane region" description="Helical" evidence="16">
    <location>
        <begin position="1327"/>
        <end position="1345"/>
    </location>
</feature>
<dbReference type="SUPFAM" id="SSF51197">
    <property type="entry name" value="Clavaminate synthase-like"/>
    <property type="match status" value="1"/>
</dbReference>
<dbReference type="Gene3D" id="3.60.130.10">
    <property type="entry name" value="Clavaminate synthase-like"/>
    <property type="match status" value="1"/>
</dbReference>
<evidence type="ECO:0000256" key="14">
    <source>
        <dbReference type="ARBA" id="ARBA00023136"/>
    </source>
</evidence>
<dbReference type="InterPro" id="IPR037674">
    <property type="entry name" value="PIG-G_N"/>
</dbReference>
<evidence type="ECO:0000256" key="12">
    <source>
        <dbReference type="ARBA" id="ARBA00023002"/>
    </source>
</evidence>
<keyword evidence="14 16" id="KW-0472">Membrane</keyword>
<dbReference type="SUPFAM" id="SSF53649">
    <property type="entry name" value="Alkaline phosphatase-like"/>
    <property type="match status" value="1"/>
</dbReference>
<evidence type="ECO:0008006" key="22">
    <source>
        <dbReference type="Google" id="ProtNLM"/>
    </source>
</evidence>
<organism evidence="20 21">
    <name type="scientific">Peronospora belbahrii</name>
    <dbReference type="NCBI Taxonomy" id="622444"/>
    <lineage>
        <taxon>Eukaryota</taxon>
        <taxon>Sar</taxon>
        <taxon>Stramenopiles</taxon>
        <taxon>Oomycota</taxon>
        <taxon>Peronosporomycetes</taxon>
        <taxon>Peronosporales</taxon>
        <taxon>Peronosporaceae</taxon>
        <taxon>Peronospora</taxon>
    </lineage>
</organism>
<evidence type="ECO:0000256" key="4">
    <source>
        <dbReference type="ARBA" id="ARBA00005315"/>
    </source>
</evidence>
<dbReference type="Pfam" id="PF06155">
    <property type="entry name" value="GBBH-like_N"/>
    <property type="match status" value="1"/>
</dbReference>
<feature type="transmembrane region" description="Helical" evidence="16">
    <location>
        <begin position="1303"/>
        <end position="1321"/>
    </location>
</feature>
<evidence type="ECO:0000256" key="10">
    <source>
        <dbReference type="ARBA" id="ARBA00022824"/>
    </source>
</evidence>
<evidence type="ECO:0000256" key="6">
    <source>
        <dbReference type="ARBA" id="ARBA00022502"/>
    </source>
</evidence>
<proteinExistence type="inferred from homology"/>
<dbReference type="PANTHER" id="PTHR23072">
    <property type="entry name" value="PHOSPHATIDYLINOSITOL GLYCAN-RELATED"/>
    <property type="match status" value="1"/>
</dbReference>
<dbReference type="PANTHER" id="PTHR23072:SF0">
    <property type="entry name" value="GPI ETHANOLAMINE PHOSPHATE TRANSFERASE 2"/>
    <property type="match status" value="1"/>
</dbReference>
<comment type="pathway">
    <text evidence="3">Glycolipid biosynthesis; glycosylphosphatidylinositol-anchor biosynthesis.</text>
</comment>
<comment type="similarity">
    <text evidence="5">Belongs to the gamma-BBH/TMLD family.</text>
</comment>
<dbReference type="Pfam" id="PF02668">
    <property type="entry name" value="TauD"/>
    <property type="match status" value="1"/>
</dbReference>
<feature type="transmembrane region" description="Helical" evidence="16">
    <location>
        <begin position="1068"/>
        <end position="1088"/>
    </location>
</feature>
<comment type="cofactor">
    <cofactor evidence="1">
        <name>Fe(2+)</name>
        <dbReference type="ChEBI" id="CHEBI:29033"/>
    </cofactor>
</comment>
<feature type="transmembrane region" description="Helical" evidence="16">
    <location>
        <begin position="878"/>
        <end position="903"/>
    </location>
</feature>
<reference evidence="20 21" key="1">
    <citation type="submission" date="2021-11" db="EMBL/GenBank/DDBJ databases">
        <authorList>
            <person name="Islam A."/>
            <person name="Islam S."/>
            <person name="Flora M.S."/>
            <person name="Rahman M."/>
            <person name="Ziaur R.M."/>
            <person name="Epstein J.H."/>
            <person name="Hassan M."/>
            <person name="Klassen M."/>
            <person name="Woodard K."/>
            <person name="Webb A."/>
            <person name="Webby R.J."/>
            <person name="El Zowalaty M.E."/>
        </authorList>
    </citation>
    <scope>NUCLEOTIDE SEQUENCE [LARGE SCALE GENOMIC DNA]</scope>
    <source>
        <strain evidence="20">Pbs1</strain>
    </source>
</reference>
<evidence type="ECO:0000256" key="9">
    <source>
        <dbReference type="ARBA" id="ARBA00022723"/>
    </source>
</evidence>
<dbReference type="Pfam" id="PF19316">
    <property type="entry name" value="PIGO_PIGG"/>
    <property type="match status" value="1"/>
</dbReference>
<evidence type="ECO:0000256" key="13">
    <source>
        <dbReference type="ARBA" id="ARBA00023004"/>
    </source>
</evidence>